<evidence type="ECO:0000313" key="2">
    <source>
        <dbReference type="EMBL" id="KAJ8302357.1"/>
    </source>
</evidence>
<keyword evidence="3" id="KW-1185">Reference proteome</keyword>
<keyword evidence="1" id="KW-0812">Transmembrane</keyword>
<gene>
    <name evidence="2" type="ORF">KUTeg_021344</name>
</gene>
<evidence type="ECO:0000313" key="3">
    <source>
        <dbReference type="Proteomes" id="UP001217089"/>
    </source>
</evidence>
<evidence type="ECO:0000256" key="1">
    <source>
        <dbReference type="SAM" id="Phobius"/>
    </source>
</evidence>
<accession>A0ABQ9EEM2</accession>
<protein>
    <submittedName>
        <fullName evidence="2">Uncharacterized protein</fullName>
    </submittedName>
</protein>
<keyword evidence="1" id="KW-1133">Transmembrane helix</keyword>
<name>A0ABQ9EEM2_TEGGR</name>
<reference evidence="2 3" key="1">
    <citation type="submission" date="2022-12" db="EMBL/GenBank/DDBJ databases">
        <title>Chromosome-level genome of Tegillarca granosa.</title>
        <authorList>
            <person name="Kim J."/>
        </authorList>
    </citation>
    <scope>NUCLEOTIDE SEQUENCE [LARGE SCALE GENOMIC DNA]</scope>
    <source>
        <strain evidence="2">Teg-2019</strain>
        <tissue evidence="2">Adductor muscle</tissue>
    </source>
</reference>
<organism evidence="2 3">
    <name type="scientific">Tegillarca granosa</name>
    <name type="common">Malaysian cockle</name>
    <name type="synonym">Anadara granosa</name>
    <dbReference type="NCBI Taxonomy" id="220873"/>
    <lineage>
        <taxon>Eukaryota</taxon>
        <taxon>Metazoa</taxon>
        <taxon>Spiralia</taxon>
        <taxon>Lophotrochozoa</taxon>
        <taxon>Mollusca</taxon>
        <taxon>Bivalvia</taxon>
        <taxon>Autobranchia</taxon>
        <taxon>Pteriomorphia</taxon>
        <taxon>Arcoida</taxon>
        <taxon>Arcoidea</taxon>
        <taxon>Arcidae</taxon>
        <taxon>Tegillarca</taxon>
    </lineage>
</organism>
<proteinExistence type="predicted"/>
<dbReference type="EMBL" id="JARBDR010000918">
    <property type="protein sequence ID" value="KAJ8302357.1"/>
    <property type="molecule type" value="Genomic_DNA"/>
</dbReference>
<sequence length="438" mass="49137">MEYRKYCSSLPSLPPAVVVVLHTDSQVLKKKELNYQQTGCGNLCDQLVLRTLLNPARSNNELAQPGCWFILLSIASQDRKILKLVLQIKVVFLVMITEPFLYPKTIKTLSIIDDVHDTCFSDALQANFMTSRADYSEWASCHLTGHQSTSAGSLFILAQFALLSSRCFCLLCGIIAIVHLSAEVTHNHGYIILYTICGVRCRMHHNISLGSSRSPAIHTGHVEKCFCYLAQALIQCPQIMGVFNIVSFEPGYCLIVSAISLYFVESFLYFIFAVVSKADMSFVFACEIARSYPNLFNKCTYRMLILIMSNENAIVNPSEIVARAFTVLYNGPGVDTNSVWPEPSVRDVPMISHGNPSKAQNLPQMVPNMSYLAAQGQIDTTLEYYGQFKNTALPVVNFIDWKRSLQCYIRFIGQSKTQENITFITGTHHFYQNATCTI</sequence>
<comment type="caution">
    <text evidence="2">The sequence shown here is derived from an EMBL/GenBank/DDBJ whole genome shotgun (WGS) entry which is preliminary data.</text>
</comment>
<dbReference type="Proteomes" id="UP001217089">
    <property type="component" value="Unassembled WGS sequence"/>
</dbReference>
<keyword evidence="1" id="KW-0472">Membrane</keyword>
<feature type="transmembrane region" description="Helical" evidence="1">
    <location>
        <begin position="254"/>
        <end position="275"/>
    </location>
</feature>